<proteinExistence type="predicted"/>
<feature type="signal peptide" evidence="1">
    <location>
        <begin position="1"/>
        <end position="23"/>
    </location>
</feature>
<evidence type="ECO:0000313" key="3">
    <source>
        <dbReference type="Proteomes" id="UP000053718"/>
    </source>
</evidence>
<keyword evidence="3" id="KW-1185">Reference proteome</keyword>
<gene>
    <name evidence="2" type="ORF">IDAT_05210</name>
</gene>
<evidence type="ECO:0000313" key="2">
    <source>
        <dbReference type="EMBL" id="KFZ29077.1"/>
    </source>
</evidence>
<dbReference type="Proteomes" id="UP000053718">
    <property type="component" value="Unassembled WGS sequence"/>
</dbReference>
<dbReference type="RefSeq" id="WP_034731418.1">
    <property type="nucleotide sequence ID" value="NZ_JPIN01000005.1"/>
</dbReference>
<evidence type="ECO:0000256" key="1">
    <source>
        <dbReference type="SAM" id="SignalP"/>
    </source>
</evidence>
<dbReference type="EMBL" id="JPIN01000005">
    <property type="protein sequence ID" value="KFZ29077.1"/>
    <property type="molecule type" value="Genomic_DNA"/>
</dbReference>
<keyword evidence="1" id="KW-0732">Signal</keyword>
<feature type="chain" id="PRO_5001904525" evidence="1">
    <location>
        <begin position="24"/>
        <end position="278"/>
    </location>
</feature>
<name>A0A094IPM4_9GAMM</name>
<sequence length="278" mass="30638">MSSWFIKGLVFVWVILGSFSAQASSSSETVLCNDCSEFDARRLAINVLQSSGPSLVSIVNIPQRKVYSWNGVLTLNDKDPNRPAYEDYRLVAVDVPTSLQSALNSLYEVIEQPIVLNDTGEWDIFMFATMQNTQARHDWIVDRGPFQYMISRVMASFGEFANVSPFDVLAGSQHRVEFDDGSYAVVEMPSAKVEPRVLIVIAIYGPDGNKLPLHRNDVGGTYMFSSEAGIVTFNEALGRIGVPVFDLRWDPTCANCKVVVSCDTSDPVAPSCAAETSR</sequence>
<organism evidence="2 3">
    <name type="scientific">Pseudidiomarina atlantica</name>
    <dbReference type="NCBI Taxonomy" id="1517416"/>
    <lineage>
        <taxon>Bacteria</taxon>
        <taxon>Pseudomonadati</taxon>
        <taxon>Pseudomonadota</taxon>
        <taxon>Gammaproteobacteria</taxon>
        <taxon>Alteromonadales</taxon>
        <taxon>Idiomarinaceae</taxon>
        <taxon>Pseudidiomarina</taxon>
    </lineage>
</organism>
<reference evidence="2 3" key="1">
    <citation type="submission" date="2014-06" db="EMBL/GenBank/DDBJ databases">
        <title>Draft genome sequence of Idiomarina sp. MCCC 1A10513.</title>
        <authorList>
            <person name="Du J."/>
            <person name="Lai Q."/>
            <person name="Shao Z."/>
        </authorList>
    </citation>
    <scope>NUCLEOTIDE SEQUENCE [LARGE SCALE GENOMIC DNA]</scope>
    <source>
        <strain evidence="2 3">MCCC 1A10513</strain>
    </source>
</reference>
<protein>
    <submittedName>
        <fullName evidence="2">Uncharacterized protein</fullName>
    </submittedName>
</protein>
<comment type="caution">
    <text evidence="2">The sequence shown here is derived from an EMBL/GenBank/DDBJ whole genome shotgun (WGS) entry which is preliminary data.</text>
</comment>
<accession>A0A094IPM4</accession>
<dbReference type="AlphaFoldDB" id="A0A094IPM4"/>